<dbReference type="EMBL" id="JAAKZF010000007">
    <property type="protein sequence ID" value="NGO51131.1"/>
    <property type="molecule type" value="Genomic_DNA"/>
</dbReference>
<dbReference type="RefSeq" id="WP_165025812.1">
    <property type="nucleotide sequence ID" value="NZ_JAAKZF010000007.1"/>
</dbReference>
<protein>
    <submittedName>
        <fullName evidence="2">Uncharacterized protein</fullName>
    </submittedName>
</protein>
<evidence type="ECO:0000313" key="2">
    <source>
        <dbReference type="EMBL" id="NGO51131.1"/>
    </source>
</evidence>
<organism evidence="2 3">
    <name type="scientific">Allomesorhizobium camelthorni</name>
    <dbReference type="NCBI Taxonomy" id="475069"/>
    <lineage>
        <taxon>Bacteria</taxon>
        <taxon>Pseudomonadati</taxon>
        <taxon>Pseudomonadota</taxon>
        <taxon>Alphaproteobacteria</taxon>
        <taxon>Hyphomicrobiales</taxon>
        <taxon>Phyllobacteriaceae</taxon>
        <taxon>Allomesorhizobium</taxon>
    </lineage>
</organism>
<feature type="region of interest" description="Disordered" evidence="1">
    <location>
        <begin position="69"/>
        <end position="90"/>
    </location>
</feature>
<dbReference type="Proteomes" id="UP001642900">
    <property type="component" value="Unassembled WGS sequence"/>
</dbReference>
<evidence type="ECO:0000313" key="3">
    <source>
        <dbReference type="Proteomes" id="UP001642900"/>
    </source>
</evidence>
<evidence type="ECO:0000256" key="1">
    <source>
        <dbReference type="SAM" id="MobiDB-lite"/>
    </source>
</evidence>
<keyword evidence="3" id="KW-1185">Reference proteome</keyword>
<comment type="caution">
    <text evidence="2">The sequence shown here is derived from an EMBL/GenBank/DDBJ whole genome shotgun (WGS) entry which is preliminary data.</text>
</comment>
<name>A0A6G4W8N5_9HYPH</name>
<reference evidence="2 3" key="1">
    <citation type="submission" date="2020-02" db="EMBL/GenBank/DDBJ databases">
        <title>Genome sequence of strain CCNWXJ40-4.</title>
        <authorList>
            <person name="Gao J."/>
            <person name="Sun J."/>
        </authorList>
    </citation>
    <scope>NUCLEOTIDE SEQUENCE [LARGE SCALE GENOMIC DNA]</scope>
    <source>
        <strain evidence="2 3">CCNWXJ 40-4</strain>
    </source>
</reference>
<gene>
    <name evidence="2" type="ORF">G6N73_08035</name>
</gene>
<accession>A0A6G4W8N5</accession>
<dbReference type="AlphaFoldDB" id="A0A6G4W8N5"/>
<proteinExistence type="predicted"/>
<sequence length="90" mass="10123">MRTRHSAGQSVEIETAIEEFFAATKGGQWPVSVADGVRRVRAHIGRAAISETELAEMIRRYAATHGLEISPERKPAKPRRRVLKTSWKEP</sequence>